<proteinExistence type="predicted"/>
<reference evidence="1" key="1">
    <citation type="submission" date="2021-07" db="EMBL/GenBank/DDBJ databases">
        <title>Xylan utilisation by Bifidobacterium pseudocatenulatum.</title>
        <authorList>
            <person name="Watanabe Y."/>
        </authorList>
    </citation>
    <scope>NUCLEOTIDE SEQUENCE</scope>
    <source>
        <strain evidence="1">YIT12824</strain>
    </source>
</reference>
<name>A0AAW4TV51_BIFPS</name>
<dbReference type="EMBL" id="JAHXEI010000009">
    <property type="protein sequence ID" value="MCB4880914.1"/>
    <property type="molecule type" value="Genomic_DNA"/>
</dbReference>
<feature type="non-terminal residue" evidence="1">
    <location>
        <position position="165"/>
    </location>
</feature>
<sequence length="165" mass="18428">MDSGIDRSNSLRARPPAIPSVRIPFSRSITYLLFHGRPIDVNDVKTADIDARQARSPDYGPISRLASLERPFPLPHFLPRLDGEIVVPVDDGFTQRDDRRAKLVPRRIYPGHEIAHATAHVPVRLATYLDRLIEPVSRGPELVEASSLRLVVTLLGGRDAMPDEQ</sequence>
<dbReference type="Proteomes" id="UP001197735">
    <property type="component" value="Unassembled WGS sequence"/>
</dbReference>
<protein>
    <submittedName>
        <fullName evidence="1">Uncharacterized protein</fullName>
    </submittedName>
</protein>
<dbReference type="AlphaFoldDB" id="A0AAW4TV51"/>
<evidence type="ECO:0000313" key="1">
    <source>
        <dbReference type="EMBL" id="MCB4880914.1"/>
    </source>
</evidence>
<gene>
    <name evidence="1" type="ORF">KZP06_09330</name>
</gene>
<dbReference type="RefSeq" id="WP_226591052.1">
    <property type="nucleotide sequence ID" value="NZ_JAHXEI010000009.1"/>
</dbReference>
<comment type="caution">
    <text evidence="1">The sequence shown here is derived from an EMBL/GenBank/DDBJ whole genome shotgun (WGS) entry which is preliminary data.</text>
</comment>
<accession>A0AAW4TV51</accession>
<evidence type="ECO:0000313" key="2">
    <source>
        <dbReference type="Proteomes" id="UP001197735"/>
    </source>
</evidence>
<organism evidence="1 2">
    <name type="scientific">Bifidobacterium pseudocatenulatum</name>
    <dbReference type="NCBI Taxonomy" id="28026"/>
    <lineage>
        <taxon>Bacteria</taxon>
        <taxon>Bacillati</taxon>
        <taxon>Actinomycetota</taxon>
        <taxon>Actinomycetes</taxon>
        <taxon>Bifidobacteriales</taxon>
        <taxon>Bifidobacteriaceae</taxon>
        <taxon>Bifidobacterium</taxon>
    </lineage>
</organism>